<dbReference type="PROSITE" id="PS00615">
    <property type="entry name" value="C_TYPE_LECTIN_1"/>
    <property type="match status" value="1"/>
</dbReference>
<dbReference type="InterPro" id="IPR016187">
    <property type="entry name" value="CTDL_fold"/>
</dbReference>
<dbReference type="PANTHER" id="PTHR22803">
    <property type="entry name" value="MANNOSE, PHOSPHOLIPASE, LECTIN RECEPTOR RELATED"/>
    <property type="match status" value="1"/>
</dbReference>
<dbReference type="Gene3D" id="3.10.100.10">
    <property type="entry name" value="Mannose-Binding Protein A, subunit A"/>
    <property type="match status" value="1"/>
</dbReference>
<keyword evidence="1" id="KW-1015">Disulfide bond</keyword>
<dbReference type="SUPFAM" id="SSF56436">
    <property type="entry name" value="C-type lectin-like"/>
    <property type="match status" value="1"/>
</dbReference>
<comment type="caution">
    <text evidence="4">The sequence shown here is derived from an EMBL/GenBank/DDBJ whole genome shotgun (WGS) entry which is preliminary data.</text>
</comment>
<protein>
    <recommendedName>
        <fullName evidence="3">C-type lectin domain-containing protein</fullName>
    </recommendedName>
</protein>
<dbReference type="InterPro" id="IPR050111">
    <property type="entry name" value="C-type_lectin/snaclec_domain"/>
</dbReference>
<evidence type="ECO:0000313" key="5">
    <source>
        <dbReference type="Proteomes" id="UP001314229"/>
    </source>
</evidence>
<dbReference type="InterPro" id="IPR002353">
    <property type="entry name" value="AntifreezeII"/>
</dbReference>
<dbReference type="AlphaFoldDB" id="A0AAV1Q3Z1"/>
<gene>
    <name evidence="4" type="ORF">FSCOSCO3_A037920</name>
</gene>
<sequence>MASGCHFVFFLCLTSGLFIAGTITESATDNSDEQVSGCPAGWTQFGSRCFIFYRQARVWADAEHICVSIGGNLASIHSADENTFLSDLILRVSSARHRTWIGGYDAVREGTWLWSDGSNFRYFRWYIREPNNHGGKENCIEMNFGGLYWNDLPCHHGRSFVCGKDL</sequence>
<proteinExistence type="predicted"/>
<reference evidence="4 5" key="1">
    <citation type="submission" date="2024-01" db="EMBL/GenBank/DDBJ databases">
        <authorList>
            <person name="Alioto T."/>
            <person name="Alioto T."/>
            <person name="Gomez Garrido J."/>
        </authorList>
    </citation>
    <scope>NUCLEOTIDE SEQUENCE [LARGE SCALE GENOMIC DNA]</scope>
</reference>
<dbReference type="Proteomes" id="UP001314229">
    <property type="component" value="Unassembled WGS sequence"/>
</dbReference>
<feature type="signal peptide" evidence="2">
    <location>
        <begin position="1"/>
        <end position="20"/>
    </location>
</feature>
<feature type="chain" id="PRO_5043931615" description="C-type lectin domain-containing protein" evidence="2">
    <location>
        <begin position="21"/>
        <end position="166"/>
    </location>
</feature>
<keyword evidence="5" id="KW-1185">Reference proteome</keyword>
<dbReference type="SMART" id="SM00034">
    <property type="entry name" value="CLECT"/>
    <property type="match status" value="1"/>
</dbReference>
<keyword evidence="2" id="KW-0732">Signal</keyword>
<evidence type="ECO:0000259" key="3">
    <source>
        <dbReference type="PROSITE" id="PS50041"/>
    </source>
</evidence>
<name>A0AAV1Q3Z1_SCOSC</name>
<organism evidence="4 5">
    <name type="scientific">Scomber scombrus</name>
    <name type="common">Atlantic mackerel</name>
    <name type="synonym">Scomber vernalis</name>
    <dbReference type="NCBI Taxonomy" id="13677"/>
    <lineage>
        <taxon>Eukaryota</taxon>
        <taxon>Metazoa</taxon>
        <taxon>Chordata</taxon>
        <taxon>Craniata</taxon>
        <taxon>Vertebrata</taxon>
        <taxon>Euteleostomi</taxon>
        <taxon>Actinopterygii</taxon>
        <taxon>Neopterygii</taxon>
        <taxon>Teleostei</taxon>
        <taxon>Neoteleostei</taxon>
        <taxon>Acanthomorphata</taxon>
        <taxon>Pelagiaria</taxon>
        <taxon>Scombriformes</taxon>
        <taxon>Scombridae</taxon>
        <taxon>Scomber</taxon>
    </lineage>
</organism>
<dbReference type="InterPro" id="IPR001304">
    <property type="entry name" value="C-type_lectin-like"/>
</dbReference>
<dbReference type="InterPro" id="IPR018378">
    <property type="entry name" value="C-type_lectin_CS"/>
</dbReference>
<dbReference type="Pfam" id="PF00059">
    <property type="entry name" value="Lectin_C"/>
    <property type="match status" value="1"/>
</dbReference>
<dbReference type="EMBL" id="CAWUFR010000465">
    <property type="protein sequence ID" value="CAK6978198.1"/>
    <property type="molecule type" value="Genomic_DNA"/>
</dbReference>
<accession>A0AAV1Q3Z1</accession>
<dbReference type="PRINTS" id="PR00356">
    <property type="entry name" value="ANTIFREEZEII"/>
</dbReference>
<evidence type="ECO:0000313" key="4">
    <source>
        <dbReference type="EMBL" id="CAK6978198.1"/>
    </source>
</evidence>
<dbReference type="InterPro" id="IPR016186">
    <property type="entry name" value="C-type_lectin-like/link_sf"/>
</dbReference>
<dbReference type="PROSITE" id="PS50041">
    <property type="entry name" value="C_TYPE_LECTIN_2"/>
    <property type="match status" value="1"/>
</dbReference>
<evidence type="ECO:0000256" key="1">
    <source>
        <dbReference type="ARBA" id="ARBA00023157"/>
    </source>
</evidence>
<feature type="domain" description="C-type lectin" evidence="3">
    <location>
        <begin position="45"/>
        <end position="163"/>
    </location>
</feature>
<evidence type="ECO:0000256" key="2">
    <source>
        <dbReference type="SAM" id="SignalP"/>
    </source>
</evidence>